<dbReference type="EMBL" id="DUGC01000043">
    <property type="protein sequence ID" value="HIH09494.1"/>
    <property type="molecule type" value="Genomic_DNA"/>
</dbReference>
<dbReference type="SUPFAM" id="SSF56784">
    <property type="entry name" value="HAD-like"/>
    <property type="match status" value="1"/>
</dbReference>
<dbReference type="InterPro" id="IPR036412">
    <property type="entry name" value="HAD-like_sf"/>
</dbReference>
<name>A0A7J4IXD3_9ARCH</name>
<organism evidence="1 2">
    <name type="scientific">Candidatus Iainarchaeum sp</name>
    <dbReference type="NCBI Taxonomy" id="3101447"/>
    <lineage>
        <taxon>Archaea</taxon>
        <taxon>Candidatus Iainarchaeota</taxon>
        <taxon>Candidatus Iainarchaeia</taxon>
        <taxon>Candidatus Iainarchaeales</taxon>
        <taxon>Candidatus Iainarchaeaceae</taxon>
        <taxon>Candidatus Iainarchaeum</taxon>
    </lineage>
</organism>
<gene>
    <name evidence="1" type="ORF">HA254_02380</name>
</gene>
<evidence type="ECO:0000313" key="1">
    <source>
        <dbReference type="EMBL" id="HIH09494.1"/>
    </source>
</evidence>
<dbReference type="AlphaFoldDB" id="A0A7J4IXD3"/>
<evidence type="ECO:0000313" key="2">
    <source>
        <dbReference type="Proteomes" id="UP000565078"/>
    </source>
</evidence>
<protein>
    <submittedName>
        <fullName evidence="1">Uncharacterized protein</fullName>
    </submittedName>
</protein>
<sequence>MQSRNIHGVIFDLDGTLINSIIYIPFSGVSGPFLQHKDSKFPKQG</sequence>
<reference evidence="2" key="1">
    <citation type="journal article" date="2020" name="bioRxiv">
        <title>A rank-normalized archaeal taxonomy based on genome phylogeny resolves widespread incomplete and uneven classifications.</title>
        <authorList>
            <person name="Rinke C."/>
            <person name="Chuvochina M."/>
            <person name="Mussig A.J."/>
            <person name="Chaumeil P.-A."/>
            <person name="Waite D.W."/>
            <person name="Whitman W.B."/>
            <person name="Parks D.H."/>
            <person name="Hugenholtz P."/>
        </authorList>
    </citation>
    <scope>NUCLEOTIDE SEQUENCE [LARGE SCALE GENOMIC DNA]</scope>
</reference>
<proteinExistence type="predicted"/>
<dbReference type="Proteomes" id="UP000565078">
    <property type="component" value="Unassembled WGS sequence"/>
</dbReference>
<comment type="caution">
    <text evidence="1">The sequence shown here is derived from an EMBL/GenBank/DDBJ whole genome shotgun (WGS) entry which is preliminary data.</text>
</comment>
<accession>A0A7J4IXD3</accession>